<dbReference type="AlphaFoldDB" id="A0A5J4YQ14"/>
<gene>
    <name evidence="1" type="ORF">FVE85_8740</name>
</gene>
<evidence type="ECO:0000313" key="2">
    <source>
        <dbReference type="Proteomes" id="UP000324585"/>
    </source>
</evidence>
<reference evidence="2" key="1">
    <citation type="journal article" date="2019" name="Nat. Commun.">
        <title>Expansion of phycobilisome linker gene families in mesophilic red algae.</title>
        <authorList>
            <person name="Lee J."/>
            <person name="Kim D."/>
            <person name="Bhattacharya D."/>
            <person name="Yoon H.S."/>
        </authorList>
    </citation>
    <scope>NUCLEOTIDE SEQUENCE [LARGE SCALE GENOMIC DNA]</scope>
    <source>
        <strain evidence="2">CCMP 1328</strain>
    </source>
</reference>
<name>A0A5J4YQ14_PORPP</name>
<proteinExistence type="predicted"/>
<protein>
    <submittedName>
        <fullName evidence="1">Uncharacterized protein</fullName>
    </submittedName>
</protein>
<comment type="caution">
    <text evidence="1">The sequence shown here is derived from an EMBL/GenBank/DDBJ whole genome shotgun (WGS) entry which is preliminary data.</text>
</comment>
<accession>A0A5J4YQ14</accession>
<dbReference type="Proteomes" id="UP000324585">
    <property type="component" value="Unassembled WGS sequence"/>
</dbReference>
<dbReference type="EMBL" id="VRMN01000007">
    <property type="protein sequence ID" value="KAA8493295.1"/>
    <property type="molecule type" value="Genomic_DNA"/>
</dbReference>
<organism evidence="1 2">
    <name type="scientific">Porphyridium purpureum</name>
    <name type="common">Red alga</name>
    <name type="synonym">Porphyridium cruentum</name>
    <dbReference type="NCBI Taxonomy" id="35688"/>
    <lineage>
        <taxon>Eukaryota</taxon>
        <taxon>Rhodophyta</taxon>
        <taxon>Bangiophyceae</taxon>
        <taxon>Porphyridiales</taxon>
        <taxon>Porphyridiaceae</taxon>
        <taxon>Porphyridium</taxon>
    </lineage>
</organism>
<keyword evidence="2" id="KW-1185">Reference proteome</keyword>
<sequence>MIDRLTRAKQREVAIFLKRQRGLDFSCSERYINVLKRTIPENDSAANERVSRALVREAGKLTCILAKATEFDGLEHSDIHLCQKEFRMNCDLAGVDAATALSAAHMVFGVAARQYFVKERNHLAGIGDARKKLRERLVVGDEQDSQATAWKNLLLDSFRREHPDAPENKLLERLMAIATAFQDPLNRDRQNDKNLLIALKRAVKGGSFSRALWYNPPKSSQEEIVHLKLAASMERVHESDIFRTANHYERKK</sequence>
<evidence type="ECO:0000313" key="1">
    <source>
        <dbReference type="EMBL" id="KAA8493295.1"/>
    </source>
</evidence>